<feature type="domain" description="Reverse transcriptase Ty1/copia-type" evidence="2">
    <location>
        <begin position="24"/>
        <end position="218"/>
    </location>
</feature>
<feature type="compositionally biased region" description="Basic and acidic residues" evidence="1">
    <location>
        <begin position="225"/>
        <end position="235"/>
    </location>
</feature>
<name>A0A8J6D0Y5_9ROSI</name>
<comment type="caution">
    <text evidence="3">The sequence shown here is derived from an EMBL/GenBank/DDBJ whole genome shotgun (WGS) entry which is preliminary data.</text>
</comment>
<dbReference type="CDD" id="cd09272">
    <property type="entry name" value="RNase_HI_RT_Ty1"/>
    <property type="match status" value="1"/>
</dbReference>
<dbReference type="InterPro" id="IPR013103">
    <property type="entry name" value="RVT_2"/>
</dbReference>
<evidence type="ECO:0000313" key="4">
    <source>
        <dbReference type="Proteomes" id="UP000701853"/>
    </source>
</evidence>
<dbReference type="InterPro" id="IPR043502">
    <property type="entry name" value="DNA/RNA_pol_sf"/>
</dbReference>
<dbReference type="Proteomes" id="UP000701853">
    <property type="component" value="Chromosome 6"/>
</dbReference>
<protein>
    <recommendedName>
        <fullName evidence="2">Reverse transcriptase Ty1/copia-type domain-containing protein</fullName>
    </recommendedName>
</protein>
<feature type="compositionally biased region" description="Polar residues" evidence="1">
    <location>
        <begin position="209"/>
        <end position="224"/>
    </location>
</feature>
<dbReference type="EMBL" id="JAHUZN010000006">
    <property type="protein sequence ID" value="KAG8491814.1"/>
    <property type="molecule type" value="Genomic_DNA"/>
</dbReference>
<dbReference type="OrthoDB" id="1303676at2759"/>
<organism evidence="3 4">
    <name type="scientific">Gossypium anomalum</name>
    <dbReference type="NCBI Taxonomy" id="47600"/>
    <lineage>
        <taxon>Eukaryota</taxon>
        <taxon>Viridiplantae</taxon>
        <taxon>Streptophyta</taxon>
        <taxon>Embryophyta</taxon>
        <taxon>Tracheophyta</taxon>
        <taxon>Spermatophyta</taxon>
        <taxon>Magnoliopsida</taxon>
        <taxon>eudicotyledons</taxon>
        <taxon>Gunneridae</taxon>
        <taxon>Pentapetalae</taxon>
        <taxon>rosids</taxon>
        <taxon>malvids</taxon>
        <taxon>Malvales</taxon>
        <taxon>Malvaceae</taxon>
        <taxon>Malvoideae</taxon>
        <taxon>Gossypium</taxon>
    </lineage>
</organism>
<keyword evidence="4" id="KW-1185">Reference proteome</keyword>
<proteinExistence type="predicted"/>
<feature type="region of interest" description="Disordered" evidence="1">
    <location>
        <begin position="209"/>
        <end position="235"/>
    </location>
</feature>
<sequence>MMPLFAILLGSSFHYYQTARLSGVNGFSRSRRILMVLLIDVMLVSKSWPLRQVNVNNSFLNGDLDSEVLMQQSSGYVQYGSDGKPFVCRLKKALYGLRQAPRAWFEKLRHFLISVGFVCLKPDASLFIWVRSDSTLYVLVYVDDIIIIGSMSTSIDWFIRLLNDEFSLKDMGDLHYFLGIEVTHSSSRCLHLCQKKYIRDLIDRSSMTNAKSVPTPMLSSSTMSKDNDERLTDPTEYRSLTGGLQGFYDTYMARLILELSFAQKQQVVSRSVAEAEYRSLAAAASDATCAIAVAANPVLHSKFKHVELDLFFVREEVTDGSIVVGEVLACDQVADVLTKPLLVMLFT</sequence>
<dbReference type="SUPFAM" id="SSF56672">
    <property type="entry name" value="DNA/RNA polymerases"/>
    <property type="match status" value="1"/>
</dbReference>
<reference evidence="3 4" key="1">
    <citation type="journal article" date="2021" name="bioRxiv">
        <title>The Gossypium anomalum genome as a resource for cotton improvement and evolutionary analysis of hybrid incompatibility.</title>
        <authorList>
            <person name="Grover C.E."/>
            <person name="Yuan D."/>
            <person name="Arick M.A."/>
            <person name="Miller E.R."/>
            <person name="Hu G."/>
            <person name="Peterson D.G."/>
            <person name="Wendel J.F."/>
            <person name="Udall J.A."/>
        </authorList>
    </citation>
    <scope>NUCLEOTIDE SEQUENCE [LARGE SCALE GENOMIC DNA]</scope>
    <source>
        <strain evidence="3">JFW-Udall</strain>
        <tissue evidence="3">Leaf</tissue>
    </source>
</reference>
<accession>A0A8J6D0Y5</accession>
<gene>
    <name evidence="3" type="ORF">CXB51_015041</name>
</gene>
<evidence type="ECO:0000313" key="3">
    <source>
        <dbReference type="EMBL" id="KAG8491814.1"/>
    </source>
</evidence>
<evidence type="ECO:0000256" key="1">
    <source>
        <dbReference type="SAM" id="MobiDB-lite"/>
    </source>
</evidence>
<dbReference type="AlphaFoldDB" id="A0A8J6D0Y5"/>
<evidence type="ECO:0000259" key="2">
    <source>
        <dbReference type="Pfam" id="PF07727"/>
    </source>
</evidence>
<dbReference type="Pfam" id="PF07727">
    <property type="entry name" value="RVT_2"/>
    <property type="match status" value="1"/>
</dbReference>